<name>A0A0U1M9B3_TALIS</name>
<feature type="transmembrane region" description="Helical" evidence="6">
    <location>
        <begin position="198"/>
        <end position="222"/>
    </location>
</feature>
<dbReference type="InterPro" id="IPR049326">
    <property type="entry name" value="Rhodopsin_dom_fungi"/>
</dbReference>
<evidence type="ECO:0000256" key="6">
    <source>
        <dbReference type="SAM" id="Phobius"/>
    </source>
</evidence>
<feature type="transmembrane region" description="Helical" evidence="6">
    <location>
        <begin position="163"/>
        <end position="186"/>
    </location>
</feature>
<accession>A0A0U1M9B3</accession>
<feature type="domain" description="Rhodopsin" evidence="7">
    <location>
        <begin position="123"/>
        <end position="217"/>
    </location>
</feature>
<dbReference type="InterPro" id="IPR052337">
    <property type="entry name" value="SAT4-like"/>
</dbReference>
<keyword evidence="3 6" id="KW-1133">Transmembrane helix</keyword>
<organism evidence="8 9">
    <name type="scientific">Talaromyces islandicus</name>
    <name type="common">Penicillium islandicum</name>
    <dbReference type="NCBI Taxonomy" id="28573"/>
    <lineage>
        <taxon>Eukaryota</taxon>
        <taxon>Fungi</taxon>
        <taxon>Dikarya</taxon>
        <taxon>Ascomycota</taxon>
        <taxon>Pezizomycotina</taxon>
        <taxon>Eurotiomycetes</taxon>
        <taxon>Eurotiomycetidae</taxon>
        <taxon>Eurotiales</taxon>
        <taxon>Trichocomaceae</taxon>
        <taxon>Talaromyces</taxon>
        <taxon>Talaromyces sect. Islandici</taxon>
    </lineage>
</organism>
<dbReference type="AlphaFoldDB" id="A0A0U1M9B3"/>
<protein>
    <recommendedName>
        <fullName evidence="7">Rhodopsin domain-containing protein</fullName>
    </recommendedName>
</protein>
<dbReference type="EMBL" id="CVMT01000011">
    <property type="protein sequence ID" value="CRG92155.1"/>
    <property type="molecule type" value="Genomic_DNA"/>
</dbReference>
<dbReference type="OrthoDB" id="444631at2759"/>
<evidence type="ECO:0000313" key="9">
    <source>
        <dbReference type="Proteomes" id="UP000054383"/>
    </source>
</evidence>
<feature type="transmembrane region" description="Helical" evidence="6">
    <location>
        <begin position="30"/>
        <end position="48"/>
    </location>
</feature>
<keyword evidence="9" id="KW-1185">Reference proteome</keyword>
<comment type="similarity">
    <text evidence="5">Belongs to the SAT4 family.</text>
</comment>
<comment type="subcellular location">
    <subcellularLocation>
        <location evidence="1">Membrane</location>
        <topology evidence="1">Multi-pass membrane protein</topology>
    </subcellularLocation>
</comment>
<dbReference type="GO" id="GO:0016020">
    <property type="term" value="C:membrane"/>
    <property type="evidence" value="ECO:0007669"/>
    <property type="project" value="UniProtKB-SubCell"/>
</dbReference>
<dbReference type="STRING" id="28573.A0A0U1M9B3"/>
<dbReference type="Pfam" id="PF20684">
    <property type="entry name" value="Fung_rhodopsin"/>
    <property type="match status" value="1"/>
</dbReference>
<evidence type="ECO:0000256" key="5">
    <source>
        <dbReference type="ARBA" id="ARBA00038359"/>
    </source>
</evidence>
<sequence>MYPDRNFCSRRLRPLLHAVGSTRPVSTRRYHYPLCLGAIYIYVTPIVYRVANVGNDTFRKYAGFEHDAVIQLKVTFASAILFPTVLWAVKLSLMSISRRVIRKQPDLVRRWECSTGRDERAQYASFLFVIIADIFTDVLIMVFPIIVLRRAQLKRSIFLRTSVIFSVGALCIITSTCRAIVIGVLMKENIPTFPWLAFWDLLDCSIAVIVACLPSYAAHYIWITRRHKCQSSNSYALGSSIRGNKFQTITTIQSTPPGSSHAEKLLPEAGEIVRTYDVRGAEDGQIPVGEENEVGYVWSNSDPAGKTSSDAQYIVLGKLVLPRPPDHLRALAKELEPHLQALNDRDMKDLHNCPIADLNIGFQKFKEEECRVWRTIFQQEMPPTHLVKPSGSLSAQIAHHLNQPPFTTENLEDGQTADKSNGCIAMVMGNLYQEDTLLFDHVHRRGDSKSEAIDKYDPRVLRVHEKFTSGIWESMKAKVELVYGYKVQQRLM</sequence>
<evidence type="ECO:0000256" key="4">
    <source>
        <dbReference type="ARBA" id="ARBA00023136"/>
    </source>
</evidence>
<evidence type="ECO:0000256" key="3">
    <source>
        <dbReference type="ARBA" id="ARBA00022989"/>
    </source>
</evidence>
<evidence type="ECO:0000313" key="8">
    <source>
        <dbReference type="EMBL" id="CRG92155.1"/>
    </source>
</evidence>
<feature type="transmembrane region" description="Helical" evidence="6">
    <location>
        <begin position="126"/>
        <end position="148"/>
    </location>
</feature>
<dbReference type="PANTHER" id="PTHR33048">
    <property type="entry name" value="PTH11-LIKE INTEGRAL MEMBRANE PROTEIN (AFU_ORTHOLOGUE AFUA_5G11245)"/>
    <property type="match status" value="1"/>
</dbReference>
<evidence type="ECO:0000259" key="7">
    <source>
        <dbReference type="Pfam" id="PF20684"/>
    </source>
</evidence>
<reference evidence="8 9" key="1">
    <citation type="submission" date="2015-04" db="EMBL/GenBank/DDBJ databases">
        <authorList>
            <person name="Syromyatnikov M.Y."/>
            <person name="Popov V.N."/>
        </authorList>
    </citation>
    <scope>NUCLEOTIDE SEQUENCE [LARGE SCALE GENOMIC DNA]</scope>
    <source>
        <strain evidence="8">WF-38-12</strain>
    </source>
</reference>
<dbReference type="Proteomes" id="UP000054383">
    <property type="component" value="Unassembled WGS sequence"/>
</dbReference>
<evidence type="ECO:0000256" key="1">
    <source>
        <dbReference type="ARBA" id="ARBA00004141"/>
    </source>
</evidence>
<keyword evidence="4 6" id="KW-0472">Membrane</keyword>
<dbReference type="PANTHER" id="PTHR33048:SF47">
    <property type="entry name" value="INTEGRAL MEMBRANE PROTEIN-RELATED"/>
    <property type="match status" value="1"/>
</dbReference>
<gene>
    <name evidence="8" type="ORF">PISL3812_09211</name>
</gene>
<keyword evidence="2 6" id="KW-0812">Transmembrane</keyword>
<feature type="transmembrane region" description="Helical" evidence="6">
    <location>
        <begin position="68"/>
        <end position="89"/>
    </location>
</feature>
<evidence type="ECO:0000256" key="2">
    <source>
        <dbReference type="ARBA" id="ARBA00022692"/>
    </source>
</evidence>
<proteinExistence type="inferred from homology"/>